<reference evidence="1 2" key="1">
    <citation type="submission" date="2020-11" db="EMBL/GenBank/DDBJ databases">
        <authorList>
            <person name="Lassalle F."/>
        </authorList>
    </citation>
    <scope>NUCLEOTIDE SEQUENCE [LARGE SCALE GENOMIC DNA]</scope>
    <source>
        <strain evidence="1 2">JC140</strain>
    </source>
</reference>
<accession>A0ABM8PXL8</accession>
<proteinExistence type="predicted"/>
<evidence type="ECO:0000313" key="2">
    <source>
        <dbReference type="Proteomes" id="UP000606921"/>
    </source>
</evidence>
<dbReference type="SUPFAM" id="SSF48371">
    <property type="entry name" value="ARM repeat"/>
    <property type="match status" value="1"/>
</dbReference>
<dbReference type="Gene3D" id="1.25.10.10">
    <property type="entry name" value="Leucine-rich Repeat Variant"/>
    <property type="match status" value="1"/>
</dbReference>
<dbReference type="InterPro" id="IPR016024">
    <property type="entry name" value="ARM-type_fold"/>
</dbReference>
<dbReference type="PIRSF" id="PIRSF035865">
    <property type="entry name" value="UCP035865"/>
    <property type="match status" value="1"/>
</dbReference>
<gene>
    <name evidence="1" type="ORF">REJC140_02075</name>
</gene>
<evidence type="ECO:0008006" key="3">
    <source>
        <dbReference type="Google" id="ProtNLM"/>
    </source>
</evidence>
<dbReference type="Pfam" id="PF10098">
    <property type="entry name" value="DUF2336"/>
    <property type="match status" value="1"/>
</dbReference>
<comment type="caution">
    <text evidence="1">The sequence shown here is derived from an EMBL/GenBank/DDBJ whole genome shotgun (WGS) entry which is preliminary data.</text>
</comment>
<dbReference type="InterPro" id="IPR014598">
    <property type="entry name" value="UCP035865"/>
</dbReference>
<dbReference type="RefSeq" id="WP_142594038.1">
    <property type="nucleotide sequence ID" value="NZ_CABFWF030000018.1"/>
</dbReference>
<protein>
    <recommendedName>
        <fullName evidence="3">DUF2336 domain-containing protein</fullName>
    </recommendedName>
</protein>
<dbReference type="InterPro" id="IPR019285">
    <property type="entry name" value="DUF2336"/>
</dbReference>
<dbReference type="InterPro" id="IPR011989">
    <property type="entry name" value="ARM-like"/>
</dbReference>
<keyword evidence="2" id="KW-1185">Reference proteome</keyword>
<name>A0ABM8PXL8_9HYPH</name>
<evidence type="ECO:0000313" key="1">
    <source>
        <dbReference type="EMBL" id="CAD7053980.1"/>
    </source>
</evidence>
<organism evidence="1 2">
    <name type="scientific">Pseudorhizobium endolithicum</name>
    <dbReference type="NCBI Taxonomy" id="1191678"/>
    <lineage>
        <taxon>Bacteria</taxon>
        <taxon>Pseudomonadati</taxon>
        <taxon>Pseudomonadota</taxon>
        <taxon>Alphaproteobacteria</taxon>
        <taxon>Hyphomicrobiales</taxon>
        <taxon>Rhizobiaceae</taxon>
        <taxon>Rhizobium/Agrobacterium group</taxon>
        <taxon>Pseudorhizobium</taxon>
    </lineage>
</organism>
<dbReference type="Proteomes" id="UP000606921">
    <property type="component" value="Unassembled WGS sequence"/>
</dbReference>
<sequence length="375" mass="39295">MIIEAFLRWLETASAGDRAKAANALGRAYLGSGLGADRRQAALTAMSHLLDDPAPQVRLALAQALATSSEAPRAIILALAEDQTEIACTVVAQSPVLRDADLVDLIGRGDGLTRSLVAARPGLPRTACAAVVEVGDLGNVILLLENESAEFPRNSFARIAERFGHDAEVRRLLLARDDLAADVRQRLVAKVGEALAASGLVSTVIARQRLERLTVEATQNATLTIAGAAPPSELAALVEHMRACGMLTPALLINALCTGKADFLAEALAALSGLGDARVRALLATGRMHALRAMFEAAGLHRDIAGVFVAGTVLWRNAGVMDTAAGICEQLISDCRDLADRSPVVADLLAIVEKLQRSELRAASRSYAQAAALAA</sequence>
<dbReference type="EMBL" id="CABFWF030000018">
    <property type="protein sequence ID" value="CAD7053980.1"/>
    <property type="molecule type" value="Genomic_DNA"/>
</dbReference>